<dbReference type="AlphaFoldDB" id="N0B8L5"/>
<evidence type="ECO:0000313" key="3">
    <source>
        <dbReference type="Proteomes" id="UP000005952"/>
    </source>
</evidence>
<name>N0B8L5_9HYPH</name>
<dbReference type="KEGG" id="hdt:HYPDE_41428"/>
<dbReference type="HOGENOM" id="CLU_1903850_0_0_5"/>
<sequence length="152" mass="16136">MESRRLRDQRNIERGSKSTEVHMRKHISALAALGAALSLAAFVPAADAAHVGGGGGFSAGGHGGGGFSGGGHAGGGFAARGGSFGGSRMARNFGGGHHGGWHGGHGGHWRGGGWYGWGPAIYFGDPYYDDYYDYDYDYADCYWRHGRRFCRY</sequence>
<gene>
    <name evidence="2" type="ORF">HYPDE_41428</name>
</gene>
<protein>
    <submittedName>
        <fullName evidence="2">Uncharacterized protein</fullName>
    </submittedName>
</protein>
<accession>N0B8L5</accession>
<keyword evidence="3" id="KW-1185">Reference proteome</keyword>
<proteinExistence type="predicted"/>
<dbReference type="STRING" id="670307.HYPDE_41428"/>
<evidence type="ECO:0000256" key="1">
    <source>
        <dbReference type="SAM" id="MobiDB-lite"/>
    </source>
</evidence>
<dbReference type="EMBL" id="CP005587">
    <property type="protein sequence ID" value="AGK59954.1"/>
    <property type="molecule type" value="Genomic_DNA"/>
</dbReference>
<feature type="region of interest" description="Disordered" evidence="1">
    <location>
        <begin position="1"/>
        <end position="21"/>
    </location>
</feature>
<dbReference type="Proteomes" id="UP000005952">
    <property type="component" value="Chromosome"/>
</dbReference>
<organism evidence="2 3">
    <name type="scientific">Hyphomicrobium denitrificans 1NES1</name>
    <dbReference type="NCBI Taxonomy" id="670307"/>
    <lineage>
        <taxon>Bacteria</taxon>
        <taxon>Pseudomonadati</taxon>
        <taxon>Pseudomonadota</taxon>
        <taxon>Alphaproteobacteria</taxon>
        <taxon>Hyphomicrobiales</taxon>
        <taxon>Hyphomicrobiaceae</taxon>
        <taxon>Hyphomicrobium</taxon>
    </lineage>
</organism>
<evidence type="ECO:0000313" key="2">
    <source>
        <dbReference type="EMBL" id="AGK59954.1"/>
    </source>
</evidence>
<reference evidence="2 3" key="1">
    <citation type="journal article" date="2013" name="Genome Announc.">
        <title>Genome sequences for three denitrifying bacterial strains isolated from a uranium- and nitrate-contaminated subsurface environment.</title>
        <authorList>
            <person name="Venkatramanan R."/>
            <person name="Prakash O."/>
            <person name="Woyke T."/>
            <person name="Chain P."/>
            <person name="Goodwin L.A."/>
            <person name="Watson D."/>
            <person name="Brooks S."/>
            <person name="Kostka J.E."/>
            <person name="Green S.J."/>
        </authorList>
    </citation>
    <scope>NUCLEOTIDE SEQUENCE [LARGE SCALE GENOMIC DNA]</scope>
    <source>
        <strain evidence="2 3">1NES1</strain>
    </source>
</reference>